<evidence type="ECO:0000313" key="3">
    <source>
        <dbReference type="Proteomes" id="UP000193077"/>
    </source>
</evidence>
<feature type="transmembrane region" description="Helical" evidence="1">
    <location>
        <begin position="99"/>
        <end position="125"/>
    </location>
</feature>
<feature type="transmembrane region" description="Helical" evidence="1">
    <location>
        <begin position="70"/>
        <end position="87"/>
    </location>
</feature>
<proteinExistence type="predicted"/>
<name>A0A1Y5RAH6_9RHOB</name>
<evidence type="ECO:0000313" key="2">
    <source>
        <dbReference type="EMBL" id="SLN12916.1"/>
    </source>
</evidence>
<protein>
    <submittedName>
        <fullName evidence="2">Uncharacterized protein</fullName>
    </submittedName>
</protein>
<feature type="transmembrane region" description="Helical" evidence="1">
    <location>
        <begin position="137"/>
        <end position="159"/>
    </location>
</feature>
<accession>A0A1Y5RAH6</accession>
<dbReference type="RefSeq" id="WP_085793909.1">
    <property type="nucleotide sequence ID" value="NZ_FWFO01000001.1"/>
</dbReference>
<dbReference type="AlphaFoldDB" id="A0A1Y5RAH6"/>
<keyword evidence="3" id="KW-1185">Reference proteome</keyword>
<gene>
    <name evidence="2" type="ORF">TRL7639_00151</name>
</gene>
<organism evidence="2 3">
    <name type="scientific">Falsiruegeria litorea R37</name>
    <dbReference type="NCBI Taxonomy" id="1200284"/>
    <lineage>
        <taxon>Bacteria</taxon>
        <taxon>Pseudomonadati</taxon>
        <taxon>Pseudomonadota</taxon>
        <taxon>Alphaproteobacteria</taxon>
        <taxon>Rhodobacterales</taxon>
        <taxon>Roseobacteraceae</taxon>
        <taxon>Falsiruegeria</taxon>
    </lineage>
</organism>
<feature type="transmembrane region" description="Helical" evidence="1">
    <location>
        <begin position="6"/>
        <end position="26"/>
    </location>
</feature>
<dbReference type="Proteomes" id="UP000193077">
    <property type="component" value="Unassembled WGS sequence"/>
</dbReference>
<reference evidence="2 3" key="1">
    <citation type="submission" date="2017-03" db="EMBL/GenBank/DDBJ databases">
        <authorList>
            <person name="Afonso C.L."/>
            <person name="Miller P.J."/>
            <person name="Scott M.A."/>
            <person name="Spackman E."/>
            <person name="Goraichik I."/>
            <person name="Dimitrov K.M."/>
            <person name="Suarez D.L."/>
            <person name="Swayne D.E."/>
        </authorList>
    </citation>
    <scope>NUCLEOTIDE SEQUENCE [LARGE SCALE GENOMIC DNA]</scope>
    <source>
        <strain evidence="2 3">CECT 7639</strain>
    </source>
</reference>
<dbReference type="OrthoDB" id="7738422at2"/>
<keyword evidence="1" id="KW-0812">Transmembrane</keyword>
<evidence type="ECO:0000256" key="1">
    <source>
        <dbReference type="SAM" id="Phobius"/>
    </source>
</evidence>
<feature type="transmembrane region" description="Helical" evidence="1">
    <location>
        <begin position="33"/>
        <end position="50"/>
    </location>
</feature>
<feature type="transmembrane region" description="Helical" evidence="1">
    <location>
        <begin position="236"/>
        <end position="256"/>
    </location>
</feature>
<keyword evidence="1" id="KW-0472">Membrane</keyword>
<feature type="transmembrane region" description="Helical" evidence="1">
    <location>
        <begin position="198"/>
        <end position="216"/>
    </location>
</feature>
<keyword evidence="1" id="KW-1133">Transmembrane helix</keyword>
<dbReference type="EMBL" id="FWFO01000001">
    <property type="protein sequence ID" value="SLN12916.1"/>
    <property type="molecule type" value="Genomic_DNA"/>
</dbReference>
<sequence>MIARITGAALRGILVALMVVTPALYLPGYTTNSPEIVVLLAILAFVLTFAEYNSTFPSFIEFRDAPPLNRLRFIALMSMVVLLTLICKHKYAPTNVTTLFAGMGVLIAHLVDFPFSPVRLVVLMLPDHATLNTVNSVRIAAGVSYVVALATVAAFYIAIRVRGWPIGNGAFNVWINLPLFDPTTGGDVVSRLQRDGRINVVLGVLLPFFIPALVKATSDLVNPIMLDNPQTLIWTMSAWAFLPASMIMRGMAMLRVSDLIEEKRRRAYANAEAVQTA</sequence>